<dbReference type="InterPro" id="IPR024167">
    <property type="entry name" value="Cytochrome_c4-like"/>
</dbReference>
<dbReference type="InterPro" id="IPR050597">
    <property type="entry name" value="Cytochrome_c_Oxidase_Subunit"/>
</dbReference>
<dbReference type="PIRSF" id="PIRSF000005">
    <property type="entry name" value="Cytochrome_c4"/>
    <property type="match status" value="1"/>
</dbReference>
<feature type="domain" description="Cytochrome c" evidence="11">
    <location>
        <begin position="133"/>
        <end position="221"/>
    </location>
</feature>
<feature type="binding site" description="axial binding residue" evidence="9">
    <location>
        <position position="198"/>
    </location>
    <ligand>
        <name>heme c</name>
        <dbReference type="ChEBI" id="CHEBI:61717"/>
        <label>2</label>
    </ligand>
    <ligandPart>
        <name>Fe</name>
        <dbReference type="ChEBI" id="CHEBI:18248"/>
    </ligandPart>
</feature>
<dbReference type="InterPro" id="IPR009056">
    <property type="entry name" value="Cyt_c-like_dom"/>
</dbReference>
<evidence type="ECO:0000256" key="9">
    <source>
        <dbReference type="PIRSR" id="PIRSR000005-2"/>
    </source>
</evidence>
<evidence type="ECO:0000256" key="1">
    <source>
        <dbReference type="ARBA" id="ARBA00004418"/>
    </source>
</evidence>
<dbReference type="PANTHER" id="PTHR33751">
    <property type="entry name" value="CBB3-TYPE CYTOCHROME C OXIDASE SUBUNIT FIXP"/>
    <property type="match status" value="1"/>
</dbReference>
<gene>
    <name evidence="12" type="primary">cc4_2</name>
    <name evidence="12" type="ORF">LMG28138_03952</name>
</gene>
<keyword evidence="5" id="KW-0574">Periplasm</keyword>
<feature type="binding site" description="axial binding residue" evidence="9">
    <location>
        <position position="158"/>
    </location>
    <ligand>
        <name>heme c</name>
        <dbReference type="ChEBI" id="CHEBI:61717"/>
        <label>2</label>
    </ligand>
    <ligandPart>
        <name>Fe</name>
        <dbReference type="ChEBI" id="CHEBI:18248"/>
    </ligandPart>
</feature>
<dbReference type="Gene3D" id="1.10.760.10">
    <property type="entry name" value="Cytochrome c-like domain"/>
    <property type="match status" value="2"/>
</dbReference>
<evidence type="ECO:0000256" key="5">
    <source>
        <dbReference type="ARBA" id="ARBA00022764"/>
    </source>
</evidence>
<evidence type="ECO:0000256" key="4">
    <source>
        <dbReference type="ARBA" id="ARBA00022723"/>
    </source>
</evidence>
<evidence type="ECO:0000256" key="7">
    <source>
        <dbReference type="ARBA" id="ARBA00023004"/>
    </source>
</evidence>
<dbReference type="EMBL" id="CADIKM010000022">
    <property type="protein sequence ID" value="CAB3795830.1"/>
    <property type="molecule type" value="Genomic_DNA"/>
</dbReference>
<evidence type="ECO:0000313" key="13">
    <source>
        <dbReference type="Proteomes" id="UP000494115"/>
    </source>
</evidence>
<dbReference type="GO" id="GO:0009055">
    <property type="term" value="F:electron transfer activity"/>
    <property type="evidence" value="ECO:0007669"/>
    <property type="project" value="InterPro"/>
</dbReference>
<evidence type="ECO:0000259" key="11">
    <source>
        <dbReference type="PROSITE" id="PS51007"/>
    </source>
</evidence>
<dbReference type="GO" id="GO:0005506">
    <property type="term" value="F:iron ion binding"/>
    <property type="evidence" value="ECO:0007669"/>
    <property type="project" value="InterPro"/>
</dbReference>
<comment type="subcellular location">
    <subcellularLocation>
        <location evidence="1">Periplasm</location>
    </subcellularLocation>
</comment>
<keyword evidence="2" id="KW-0813">Transport</keyword>
<feature type="binding site" description="covalent" evidence="8">
    <location>
        <position position="51"/>
    </location>
    <ligand>
        <name>heme c</name>
        <dbReference type="ChEBI" id="CHEBI:61717"/>
        <label>1</label>
    </ligand>
</feature>
<evidence type="ECO:0000256" key="8">
    <source>
        <dbReference type="PIRSR" id="PIRSR000005-1"/>
    </source>
</evidence>
<evidence type="ECO:0000256" key="6">
    <source>
        <dbReference type="ARBA" id="ARBA00022982"/>
    </source>
</evidence>
<dbReference type="Proteomes" id="UP000494115">
    <property type="component" value="Unassembled WGS sequence"/>
</dbReference>
<keyword evidence="10" id="KW-0732">Signal</keyword>
<sequence>MNRRCKTFLVSQVVVAGLAGIIAGSSAFAAEPAAPAKVDVSRGQQIATTVCIACHAADGNSPSAAFPKLAGQHAEYLYKALKDFVKQPGAKAPQRQNPIMLGMASALTDQDMRNVSEYFSTQTPKPGAAKNPATIALGEKIWRGGISEKGVPACASCHGATGAGVPTQYPRLSGQWQDYTVAQLAAFQHGTRNDSAPMTAISLRLTDNEIKAVADYAAGLH</sequence>
<feature type="binding site" description="axial binding residue" evidence="9">
    <location>
        <position position="100"/>
    </location>
    <ligand>
        <name>heme c</name>
        <dbReference type="ChEBI" id="CHEBI:61717"/>
        <label>1</label>
    </ligand>
    <ligandPart>
        <name>Fe</name>
        <dbReference type="ChEBI" id="CHEBI:18248"/>
    </ligandPart>
</feature>
<dbReference type="RefSeq" id="WP_175106503.1">
    <property type="nucleotide sequence ID" value="NZ_CADIKM010000022.1"/>
</dbReference>
<evidence type="ECO:0000256" key="2">
    <source>
        <dbReference type="ARBA" id="ARBA00022448"/>
    </source>
</evidence>
<dbReference type="PANTHER" id="PTHR33751:SF9">
    <property type="entry name" value="CYTOCHROME C4"/>
    <property type="match status" value="1"/>
</dbReference>
<proteinExistence type="predicted"/>
<comment type="PTM">
    <text evidence="8">Binds 2 heme c groups covalently per subunit.</text>
</comment>
<feature type="binding site" description="covalent" evidence="8">
    <location>
        <position position="157"/>
    </location>
    <ligand>
        <name>heme c</name>
        <dbReference type="ChEBI" id="CHEBI:61717"/>
        <label>2</label>
    </ligand>
</feature>
<organism evidence="12 13">
    <name type="scientific">Pararobbsia alpina</name>
    <dbReference type="NCBI Taxonomy" id="621374"/>
    <lineage>
        <taxon>Bacteria</taxon>
        <taxon>Pseudomonadati</taxon>
        <taxon>Pseudomonadota</taxon>
        <taxon>Betaproteobacteria</taxon>
        <taxon>Burkholderiales</taxon>
        <taxon>Burkholderiaceae</taxon>
        <taxon>Pararobbsia</taxon>
    </lineage>
</organism>
<feature type="chain" id="PRO_5028942405" evidence="10">
    <location>
        <begin position="30"/>
        <end position="221"/>
    </location>
</feature>
<keyword evidence="3 8" id="KW-0349">Heme</keyword>
<dbReference type="GO" id="GO:0020037">
    <property type="term" value="F:heme binding"/>
    <property type="evidence" value="ECO:0007669"/>
    <property type="project" value="InterPro"/>
</dbReference>
<evidence type="ECO:0000256" key="3">
    <source>
        <dbReference type="ARBA" id="ARBA00022617"/>
    </source>
</evidence>
<evidence type="ECO:0000256" key="10">
    <source>
        <dbReference type="SAM" id="SignalP"/>
    </source>
</evidence>
<dbReference type="SUPFAM" id="SSF46626">
    <property type="entry name" value="Cytochrome c"/>
    <property type="match status" value="2"/>
</dbReference>
<feature type="signal peptide" evidence="10">
    <location>
        <begin position="1"/>
        <end position="29"/>
    </location>
</feature>
<dbReference type="AlphaFoldDB" id="A0A6S7BQ47"/>
<feature type="binding site" description="covalent" evidence="8">
    <location>
        <position position="54"/>
    </location>
    <ligand>
        <name>heme c</name>
        <dbReference type="ChEBI" id="CHEBI:61717"/>
        <label>1</label>
    </ligand>
</feature>
<accession>A0A6S7BQ47</accession>
<dbReference type="GO" id="GO:0042597">
    <property type="term" value="C:periplasmic space"/>
    <property type="evidence" value="ECO:0007669"/>
    <property type="project" value="UniProtKB-SubCell"/>
</dbReference>
<reference evidence="12 13" key="1">
    <citation type="submission" date="2020-04" db="EMBL/GenBank/DDBJ databases">
        <authorList>
            <person name="De Canck E."/>
        </authorList>
    </citation>
    <scope>NUCLEOTIDE SEQUENCE [LARGE SCALE GENOMIC DNA]</scope>
    <source>
        <strain evidence="12 13">LMG 28138</strain>
    </source>
</reference>
<protein>
    <submittedName>
        <fullName evidence="12">Cytochrome c4</fullName>
    </submittedName>
</protein>
<keyword evidence="7 9" id="KW-0408">Iron</keyword>
<keyword evidence="4 9" id="KW-0479">Metal-binding</keyword>
<dbReference type="Pfam" id="PF13442">
    <property type="entry name" value="Cytochrome_CBB3"/>
    <property type="match status" value="1"/>
</dbReference>
<evidence type="ECO:0000313" key="12">
    <source>
        <dbReference type="EMBL" id="CAB3795830.1"/>
    </source>
</evidence>
<feature type="binding site" description="covalent" evidence="8">
    <location>
        <position position="154"/>
    </location>
    <ligand>
        <name>heme c</name>
        <dbReference type="ChEBI" id="CHEBI:61717"/>
        <label>2</label>
    </ligand>
</feature>
<feature type="domain" description="Cytochrome c" evidence="11">
    <location>
        <begin position="38"/>
        <end position="123"/>
    </location>
</feature>
<dbReference type="PROSITE" id="PS51007">
    <property type="entry name" value="CYTC"/>
    <property type="match status" value="2"/>
</dbReference>
<dbReference type="InterPro" id="IPR036909">
    <property type="entry name" value="Cyt_c-like_dom_sf"/>
</dbReference>
<feature type="binding site" description="axial binding residue" evidence="9">
    <location>
        <position position="55"/>
    </location>
    <ligand>
        <name>heme c</name>
        <dbReference type="ChEBI" id="CHEBI:61717"/>
        <label>1</label>
    </ligand>
    <ligandPart>
        <name>Fe</name>
        <dbReference type="ChEBI" id="CHEBI:18248"/>
    </ligandPart>
</feature>
<keyword evidence="6" id="KW-0249">Electron transport</keyword>
<name>A0A6S7BQ47_9BURK</name>
<keyword evidence="13" id="KW-1185">Reference proteome</keyword>
<dbReference type="Pfam" id="PF00034">
    <property type="entry name" value="Cytochrom_C"/>
    <property type="match status" value="1"/>
</dbReference>